<organism evidence="12 13">
    <name type="scientific">Lichenifustis flavocetrariae</name>
    <dbReference type="NCBI Taxonomy" id="2949735"/>
    <lineage>
        <taxon>Bacteria</taxon>
        <taxon>Pseudomonadati</taxon>
        <taxon>Pseudomonadota</taxon>
        <taxon>Alphaproteobacteria</taxon>
        <taxon>Hyphomicrobiales</taxon>
        <taxon>Lichenihabitantaceae</taxon>
        <taxon>Lichenifustis</taxon>
    </lineage>
</organism>
<evidence type="ECO:0000256" key="2">
    <source>
        <dbReference type="ARBA" id="ARBA00007868"/>
    </source>
</evidence>
<dbReference type="GO" id="GO:0008915">
    <property type="term" value="F:lipid-A-disaccharide synthase activity"/>
    <property type="evidence" value="ECO:0007669"/>
    <property type="project" value="UniProtKB-UniRule"/>
</dbReference>
<dbReference type="GO" id="GO:0005543">
    <property type="term" value="F:phospholipid binding"/>
    <property type="evidence" value="ECO:0007669"/>
    <property type="project" value="TreeGrafter"/>
</dbReference>
<keyword evidence="5" id="KW-0444">Lipid biosynthesis</keyword>
<dbReference type="EC" id="2.4.1.182" evidence="3 11"/>
<dbReference type="SUPFAM" id="SSF53756">
    <property type="entry name" value="UDP-Glycosyltransferase/glycogen phosphorylase"/>
    <property type="match status" value="1"/>
</dbReference>
<comment type="similarity">
    <text evidence="2">Belongs to the LpxB family.</text>
</comment>
<evidence type="ECO:0000256" key="7">
    <source>
        <dbReference type="ARBA" id="ARBA00022676"/>
    </source>
</evidence>
<comment type="function">
    <text evidence="1">Condensation of UDP-2,3-diacylglucosamine and 2,3-diacylglucosamine-1-phosphate to form lipid A disaccharide, a precursor of lipid A, a phosphorylated glycolipid that anchors the lipopolysaccharide to the outer membrane of the cell.</text>
</comment>
<evidence type="ECO:0000313" key="13">
    <source>
        <dbReference type="Proteomes" id="UP001165667"/>
    </source>
</evidence>
<evidence type="ECO:0000256" key="4">
    <source>
        <dbReference type="ARBA" id="ARBA00020902"/>
    </source>
</evidence>
<dbReference type="Pfam" id="PF02684">
    <property type="entry name" value="LpxB"/>
    <property type="match status" value="1"/>
</dbReference>
<keyword evidence="13" id="KW-1185">Reference proteome</keyword>
<dbReference type="Proteomes" id="UP001165667">
    <property type="component" value="Unassembled WGS sequence"/>
</dbReference>
<evidence type="ECO:0000313" key="12">
    <source>
        <dbReference type="EMBL" id="MCW6510399.1"/>
    </source>
</evidence>
<evidence type="ECO:0000256" key="11">
    <source>
        <dbReference type="NCBIfam" id="TIGR00215"/>
    </source>
</evidence>
<sequence length="366" mass="40009">MRALRARSPRPIVFSGIGGDRMEAEGLRSLFPLADIAVMGFVPVIRRLPTLLRRIREAAAAVVADSPDALVIIDSPDFTHRVAKLVRRQRPDIPIVDYVSPSVWAWRSGRAKAMRASMDHVLALLPFEPEAHRRLGGPLCSYVGHPLIERLDELRPNAAEAERRRASPPVLLVLPGSRRSEIRRLTQDFGDAVALVAARVGPVELVLPAVDHLADEIRARTARWTLKPRIVLGEAAKLAAFRSARAALAASGTVTVELALAAVPTVVAYKVAPFETWLKYVIKVPSIVLPNLILDALVVPEFIQHDCTPARLADALAPLLLDGEARTRQLDAFARLEGLMRLADGETPSDRAAAIVLDTLTRPRQP</sequence>
<dbReference type="EMBL" id="JAMOIM010000015">
    <property type="protein sequence ID" value="MCW6510399.1"/>
    <property type="molecule type" value="Genomic_DNA"/>
</dbReference>
<comment type="caution">
    <text evidence="12">The sequence shown here is derived from an EMBL/GenBank/DDBJ whole genome shotgun (WGS) entry which is preliminary data.</text>
</comment>
<dbReference type="PANTHER" id="PTHR30372:SF4">
    <property type="entry name" value="LIPID-A-DISACCHARIDE SYNTHASE, MITOCHONDRIAL-RELATED"/>
    <property type="match status" value="1"/>
</dbReference>
<proteinExistence type="inferred from homology"/>
<evidence type="ECO:0000256" key="3">
    <source>
        <dbReference type="ARBA" id="ARBA00012687"/>
    </source>
</evidence>
<evidence type="ECO:0000256" key="5">
    <source>
        <dbReference type="ARBA" id="ARBA00022516"/>
    </source>
</evidence>
<accession>A0AA42CKC1</accession>
<dbReference type="InterPro" id="IPR003835">
    <property type="entry name" value="Glyco_trans_19"/>
</dbReference>
<gene>
    <name evidence="12" type="primary">lpxB</name>
    <name evidence="12" type="ORF">M8523_20480</name>
</gene>
<dbReference type="GO" id="GO:0016020">
    <property type="term" value="C:membrane"/>
    <property type="evidence" value="ECO:0007669"/>
    <property type="project" value="GOC"/>
</dbReference>
<evidence type="ECO:0000256" key="1">
    <source>
        <dbReference type="ARBA" id="ARBA00002056"/>
    </source>
</evidence>
<keyword evidence="8 12" id="KW-0808">Transferase</keyword>
<protein>
    <recommendedName>
        <fullName evidence="4 11">Lipid-A-disaccharide synthase</fullName>
        <ecNumber evidence="3 11">2.4.1.182</ecNumber>
    </recommendedName>
</protein>
<keyword evidence="7 12" id="KW-0328">Glycosyltransferase</keyword>
<dbReference type="AlphaFoldDB" id="A0AA42CKC1"/>
<evidence type="ECO:0000256" key="6">
    <source>
        <dbReference type="ARBA" id="ARBA00022556"/>
    </source>
</evidence>
<evidence type="ECO:0000256" key="10">
    <source>
        <dbReference type="ARBA" id="ARBA00048975"/>
    </source>
</evidence>
<keyword evidence="9" id="KW-0443">Lipid metabolism</keyword>
<dbReference type="GO" id="GO:0009245">
    <property type="term" value="P:lipid A biosynthetic process"/>
    <property type="evidence" value="ECO:0007669"/>
    <property type="project" value="UniProtKB-UniRule"/>
</dbReference>
<evidence type="ECO:0000256" key="9">
    <source>
        <dbReference type="ARBA" id="ARBA00023098"/>
    </source>
</evidence>
<comment type="catalytic activity">
    <reaction evidence="10">
        <text>a lipid X + a UDP-2-N,3-O-bis[(3R)-3-hydroxyacyl]-alpha-D-glucosamine = a lipid A disaccharide + UDP + H(+)</text>
        <dbReference type="Rhea" id="RHEA:67828"/>
        <dbReference type="ChEBI" id="CHEBI:15378"/>
        <dbReference type="ChEBI" id="CHEBI:58223"/>
        <dbReference type="ChEBI" id="CHEBI:137748"/>
        <dbReference type="ChEBI" id="CHEBI:176338"/>
        <dbReference type="ChEBI" id="CHEBI:176343"/>
        <dbReference type="EC" id="2.4.1.182"/>
    </reaction>
</comment>
<keyword evidence="6" id="KW-0441">Lipid A biosynthesis</keyword>
<dbReference type="NCBIfam" id="TIGR00215">
    <property type="entry name" value="lpxB"/>
    <property type="match status" value="1"/>
</dbReference>
<name>A0AA42CKC1_9HYPH</name>
<dbReference type="PANTHER" id="PTHR30372">
    <property type="entry name" value="LIPID-A-DISACCHARIDE SYNTHASE"/>
    <property type="match status" value="1"/>
</dbReference>
<evidence type="ECO:0000256" key="8">
    <source>
        <dbReference type="ARBA" id="ARBA00022679"/>
    </source>
</evidence>
<reference evidence="12" key="1">
    <citation type="submission" date="2022-05" db="EMBL/GenBank/DDBJ databases">
        <authorList>
            <person name="Pankratov T."/>
        </authorList>
    </citation>
    <scope>NUCLEOTIDE SEQUENCE</scope>
    <source>
        <strain evidence="12">BP6-180914</strain>
    </source>
</reference>